<dbReference type="Gene3D" id="2.40.50.140">
    <property type="entry name" value="Nucleic acid-binding proteins"/>
    <property type="match status" value="1"/>
</dbReference>
<accession>A0ABN1H295</accession>
<comment type="similarity">
    <text evidence="4">Belongs to the class I-like SAM-binding methyltransferase superfamily. RNA M5U methyltransferase family.</text>
</comment>
<keyword evidence="1 4" id="KW-0489">Methyltransferase</keyword>
<feature type="binding site" evidence="4">
    <location>
        <position position="267"/>
    </location>
    <ligand>
        <name>S-adenosyl-L-methionine</name>
        <dbReference type="ChEBI" id="CHEBI:59789"/>
    </ligand>
</feature>
<feature type="domain" description="TRAM" evidence="5">
    <location>
        <begin position="1"/>
        <end position="52"/>
    </location>
</feature>
<dbReference type="InterPro" id="IPR029063">
    <property type="entry name" value="SAM-dependent_MTases_sf"/>
</dbReference>
<dbReference type="Pfam" id="PF01938">
    <property type="entry name" value="TRAM"/>
    <property type="match status" value="1"/>
</dbReference>
<evidence type="ECO:0000313" key="7">
    <source>
        <dbReference type="Proteomes" id="UP001500957"/>
    </source>
</evidence>
<dbReference type="PROSITE" id="PS51687">
    <property type="entry name" value="SAM_MT_RNA_M5U"/>
    <property type="match status" value="1"/>
</dbReference>
<dbReference type="PROSITE" id="PS01231">
    <property type="entry name" value="TRMA_2"/>
    <property type="match status" value="1"/>
</dbReference>
<dbReference type="EMBL" id="BAAAHE010000027">
    <property type="protein sequence ID" value="GAA0626996.1"/>
    <property type="molecule type" value="Genomic_DNA"/>
</dbReference>
<organism evidence="6 7">
    <name type="scientific">Sporichthya brevicatena</name>
    <dbReference type="NCBI Taxonomy" id="171442"/>
    <lineage>
        <taxon>Bacteria</taxon>
        <taxon>Bacillati</taxon>
        <taxon>Actinomycetota</taxon>
        <taxon>Actinomycetes</taxon>
        <taxon>Sporichthyales</taxon>
        <taxon>Sporichthyaceae</taxon>
        <taxon>Sporichthya</taxon>
    </lineage>
</organism>
<dbReference type="InterPro" id="IPR010280">
    <property type="entry name" value="U5_MeTrfase_fam"/>
</dbReference>
<evidence type="ECO:0000256" key="2">
    <source>
        <dbReference type="ARBA" id="ARBA00022679"/>
    </source>
</evidence>
<dbReference type="InterPro" id="IPR002792">
    <property type="entry name" value="TRAM_dom"/>
</dbReference>
<sequence length="385" mass="39518">MEVGPVAHGGFCVARHEGRVVFVRHALPGERVRVRVTEGRPSDRFLRADAVEVLTASPDRVVPPCPYAGPGRCGGCDWQHATPAAQRALKGAVLAEQLRRLAGLDLEPVVEAVPGAGDGSGWRTRVRFAVDPAGRAGFRRHRSHDVEPVDACLIAAPAVNASGVLTAAWPPGAEVAVTVPAAGTGDVVVSPAADQRVLESVDGREFSVPADGFWQVHPAAASVLTAAVAEALAPRPGETMLDLYAGSGLFAGMLAPAVAPGSVVAVESDAAAVAAARDNLADVPGARVVEAGVDAAVLAEVGPADLVVLDPPRTGAGREVVDGVAALAPRRIAYVACDPAALARDLAYFAERGYVLAGLQAFDLFPHTHHLEAVATLEPAEAQGT</sequence>
<feature type="binding site" evidence="4">
    <location>
        <position position="215"/>
    </location>
    <ligand>
        <name>S-adenosyl-L-methionine</name>
        <dbReference type="ChEBI" id="CHEBI:59789"/>
    </ligand>
</feature>
<dbReference type="GO" id="GO:0008168">
    <property type="term" value="F:methyltransferase activity"/>
    <property type="evidence" value="ECO:0007669"/>
    <property type="project" value="UniProtKB-KW"/>
</dbReference>
<dbReference type="InterPro" id="IPR012340">
    <property type="entry name" value="NA-bd_OB-fold"/>
</dbReference>
<dbReference type="Pfam" id="PF05958">
    <property type="entry name" value="tRNA_U5-meth_tr"/>
    <property type="match status" value="1"/>
</dbReference>
<evidence type="ECO:0000256" key="4">
    <source>
        <dbReference type="PROSITE-ProRule" id="PRU01024"/>
    </source>
</evidence>
<reference evidence="6 7" key="1">
    <citation type="journal article" date="2019" name="Int. J. Syst. Evol. Microbiol.">
        <title>The Global Catalogue of Microorganisms (GCM) 10K type strain sequencing project: providing services to taxonomists for standard genome sequencing and annotation.</title>
        <authorList>
            <consortium name="The Broad Institute Genomics Platform"/>
            <consortium name="The Broad Institute Genome Sequencing Center for Infectious Disease"/>
            <person name="Wu L."/>
            <person name="Ma J."/>
        </authorList>
    </citation>
    <scope>NUCLEOTIDE SEQUENCE [LARGE SCALE GENOMIC DNA]</scope>
    <source>
        <strain evidence="6 7">JCM 10671</strain>
    </source>
</reference>
<feature type="binding site" evidence="4">
    <location>
        <position position="310"/>
    </location>
    <ligand>
        <name>S-adenosyl-L-methionine</name>
        <dbReference type="ChEBI" id="CHEBI:59789"/>
    </ligand>
</feature>
<feature type="binding site" evidence="4">
    <location>
        <position position="244"/>
    </location>
    <ligand>
        <name>S-adenosyl-L-methionine</name>
        <dbReference type="ChEBI" id="CHEBI:59789"/>
    </ligand>
</feature>
<keyword evidence="7" id="KW-1185">Reference proteome</keyword>
<name>A0ABN1H295_9ACTN</name>
<evidence type="ECO:0000259" key="5">
    <source>
        <dbReference type="PROSITE" id="PS50926"/>
    </source>
</evidence>
<dbReference type="PANTHER" id="PTHR11061">
    <property type="entry name" value="RNA M5U METHYLTRANSFERASE"/>
    <property type="match status" value="1"/>
</dbReference>
<protein>
    <submittedName>
        <fullName evidence="6">Class I SAM-dependent RNA methyltransferase</fullName>
    </submittedName>
</protein>
<dbReference type="Proteomes" id="UP001500957">
    <property type="component" value="Unassembled WGS sequence"/>
</dbReference>
<dbReference type="PROSITE" id="PS50926">
    <property type="entry name" value="TRAM"/>
    <property type="match status" value="1"/>
</dbReference>
<dbReference type="InterPro" id="IPR030391">
    <property type="entry name" value="MeTrfase_TrmA_CS"/>
</dbReference>
<evidence type="ECO:0000256" key="3">
    <source>
        <dbReference type="ARBA" id="ARBA00022691"/>
    </source>
</evidence>
<feature type="active site" description="Nucleophile" evidence="4">
    <location>
        <position position="337"/>
    </location>
</feature>
<dbReference type="SUPFAM" id="SSF50249">
    <property type="entry name" value="Nucleic acid-binding proteins"/>
    <property type="match status" value="1"/>
</dbReference>
<dbReference type="Gene3D" id="3.40.50.150">
    <property type="entry name" value="Vaccinia Virus protein VP39"/>
    <property type="match status" value="1"/>
</dbReference>
<keyword evidence="2 4" id="KW-0808">Transferase</keyword>
<comment type="caution">
    <text evidence="6">The sequence shown here is derived from an EMBL/GenBank/DDBJ whole genome shotgun (WGS) entry which is preliminary data.</text>
</comment>
<gene>
    <name evidence="6" type="ORF">GCM10009547_33170</name>
</gene>
<evidence type="ECO:0000313" key="6">
    <source>
        <dbReference type="EMBL" id="GAA0626996.1"/>
    </source>
</evidence>
<evidence type="ECO:0000256" key="1">
    <source>
        <dbReference type="ARBA" id="ARBA00022603"/>
    </source>
</evidence>
<dbReference type="GO" id="GO:0032259">
    <property type="term" value="P:methylation"/>
    <property type="evidence" value="ECO:0007669"/>
    <property type="project" value="UniProtKB-KW"/>
</dbReference>
<dbReference type="PANTHER" id="PTHR11061:SF30">
    <property type="entry name" value="TRNA (URACIL(54)-C(5))-METHYLTRANSFERASE"/>
    <property type="match status" value="1"/>
</dbReference>
<dbReference type="SUPFAM" id="SSF53335">
    <property type="entry name" value="S-adenosyl-L-methionine-dependent methyltransferases"/>
    <property type="match status" value="1"/>
</dbReference>
<keyword evidence="3 4" id="KW-0949">S-adenosyl-L-methionine</keyword>
<proteinExistence type="inferred from homology"/>